<comment type="similarity">
    <text evidence="2">Belongs to the periplasmic pilus chaperone family.</text>
</comment>
<evidence type="ECO:0000259" key="7">
    <source>
        <dbReference type="Pfam" id="PF02753"/>
    </source>
</evidence>
<dbReference type="InterPro" id="IPR001829">
    <property type="entry name" value="Pili_assmbl_chaperone_bac"/>
</dbReference>
<dbReference type="AlphaFoldDB" id="A0A7Y8JSX5"/>
<evidence type="ECO:0000313" key="11">
    <source>
        <dbReference type="Proteomes" id="UP000537188"/>
    </source>
</evidence>
<name>A0A7Y8JSX5_9PSED</name>
<evidence type="ECO:0000256" key="4">
    <source>
        <dbReference type="ARBA" id="ARBA00022764"/>
    </source>
</evidence>
<keyword evidence="5" id="KW-0143">Chaperone</keyword>
<comment type="subcellular location">
    <subcellularLocation>
        <location evidence="1">Periplasm</location>
    </subcellularLocation>
</comment>
<evidence type="ECO:0000256" key="3">
    <source>
        <dbReference type="ARBA" id="ARBA00022729"/>
    </source>
</evidence>
<dbReference type="GO" id="GO:0071555">
    <property type="term" value="P:cell wall organization"/>
    <property type="evidence" value="ECO:0007669"/>
    <property type="project" value="InterPro"/>
</dbReference>
<dbReference type="PANTHER" id="PTHR30251:SF2">
    <property type="entry name" value="FIMBRIAL CHAPERONE YADV-RELATED"/>
    <property type="match status" value="1"/>
</dbReference>
<dbReference type="PANTHER" id="PTHR30251">
    <property type="entry name" value="PILUS ASSEMBLY CHAPERONE"/>
    <property type="match status" value="1"/>
</dbReference>
<dbReference type="Gene3D" id="2.60.40.10">
    <property type="entry name" value="Immunoglobulins"/>
    <property type="match status" value="2"/>
</dbReference>
<evidence type="ECO:0000256" key="1">
    <source>
        <dbReference type="ARBA" id="ARBA00004418"/>
    </source>
</evidence>
<dbReference type="InterPro" id="IPR050643">
    <property type="entry name" value="Periplasmic_pilus_chap"/>
</dbReference>
<organism evidence="8 10">
    <name type="scientific">Pseudomonas yamanorum</name>
    <dbReference type="NCBI Taxonomy" id="515393"/>
    <lineage>
        <taxon>Bacteria</taxon>
        <taxon>Pseudomonadati</taxon>
        <taxon>Pseudomonadota</taxon>
        <taxon>Gammaproteobacteria</taxon>
        <taxon>Pseudomonadales</taxon>
        <taxon>Pseudomonadaceae</taxon>
        <taxon>Pseudomonas</taxon>
    </lineage>
</organism>
<evidence type="ECO:0000256" key="2">
    <source>
        <dbReference type="ARBA" id="ARBA00007399"/>
    </source>
</evidence>
<dbReference type="SUPFAM" id="SSF49354">
    <property type="entry name" value="PapD-like"/>
    <property type="match status" value="1"/>
</dbReference>
<dbReference type="InterPro" id="IPR008962">
    <property type="entry name" value="PapD-like_sf"/>
</dbReference>
<dbReference type="InterPro" id="IPR013783">
    <property type="entry name" value="Ig-like_fold"/>
</dbReference>
<feature type="domain" description="Pili assembly chaperone N-terminal" evidence="6">
    <location>
        <begin position="15"/>
        <end position="124"/>
    </location>
</feature>
<feature type="domain" description="Pili assembly chaperone C-terminal" evidence="7">
    <location>
        <begin position="149"/>
        <end position="209"/>
    </location>
</feature>
<reference evidence="10 11" key="1">
    <citation type="submission" date="2020-04" db="EMBL/GenBank/DDBJ databases">
        <title>Molecular characterization of pseudomonads from Agaricus bisporus reveal novel blotch 2 pathogens in Western Europe.</title>
        <authorList>
            <person name="Taparia T."/>
            <person name="Krijger M."/>
            <person name="Haynes E."/>
            <person name="Elpinstone J.G."/>
            <person name="Noble R."/>
            <person name="Van Der Wolf J."/>
        </authorList>
    </citation>
    <scope>NUCLEOTIDE SEQUENCE [LARGE SCALE GENOMIC DNA]</scope>
    <source>
        <strain evidence="9 11">IPO3781</strain>
        <strain evidence="8 10">IPO3782</strain>
    </source>
</reference>
<dbReference type="Pfam" id="PF00345">
    <property type="entry name" value="PapD_N"/>
    <property type="match status" value="1"/>
</dbReference>
<evidence type="ECO:0000313" key="10">
    <source>
        <dbReference type="Proteomes" id="UP000531950"/>
    </source>
</evidence>
<accession>A0A7Y8JSX5</accession>
<dbReference type="InterPro" id="IPR016147">
    <property type="entry name" value="Pili_assmbl_chaperone_N"/>
</dbReference>
<evidence type="ECO:0000256" key="5">
    <source>
        <dbReference type="ARBA" id="ARBA00023186"/>
    </source>
</evidence>
<protein>
    <submittedName>
        <fullName evidence="8">Molecular chaperone</fullName>
    </submittedName>
</protein>
<dbReference type="Proteomes" id="UP000531950">
    <property type="component" value="Unassembled WGS sequence"/>
</dbReference>
<evidence type="ECO:0000259" key="6">
    <source>
        <dbReference type="Pfam" id="PF00345"/>
    </source>
</evidence>
<dbReference type="InterPro" id="IPR036316">
    <property type="entry name" value="Pili_assmbl_chap_C_dom_sf"/>
</dbReference>
<evidence type="ECO:0000313" key="8">
    <source>
        <dbReference type="EMBL" id="NWE16892.1"/>
    </source>
</evidence>
<sequence>MLNTTAQAEISFDGYTRFIFEAEQRQIAVILVNESNESALVQVKLGWGEAQDTRTLPMALSKPLLMIPGQSNASVDVLYQGAGLPTDRESFFLLKVLQVPKKNSKENLVPIALQHNLKLFYRPKLPSSPEEAINTLHWSQSGSATYQARNDSPYYLTLTEVSLRGPKGVACGKTIDHLMIAPSSIYELPMATCGRPVHEVTYWFISDGGVPHAYRNEVHR</sequence>
<comment type="caution">
    <text evidence="8">The sequence shown here is derived from an EMBL/GenBank/DDBJ whole genome shotgun (WGS) entry which is preliminary data.</text>
</comment>
<keyword evidence="4" id="KW-0574">Periplasm</keyword>
<dbReference type="EMBL" id="JACARG010000062">
    <property type="protein sequence ID" value="NWE16892.1"/>
    <property type="molecule type" value="Genomic_DNA"/>
</dbReference>
<dbReference type="PRINTS" id="PR00969">
    <property type="entry name" value="CHAPERONPILI"/>
</dbReference>
<evidence type="ECO:0000313" key="9">
    <source>
        <dbReference type="EMBL" id="NWE74655.1"/>
    </source>
</evidence>
<dbReference type="GO" id="GO:0030288">
    <property type="term" value="C:outer membrane-bounded periplasmic space"/>
    <property type="evidence" value="ECO:0007669"/>
    <property type="project" value="InterPro"/>
</dbReference>
<proteinExistence type="inferred from homology"/>
<keyword evidence="3" id="KW-0732">Signal</keyword>
<dbReference type="Proteomes" id="UP000537188">
    <property type="component" value="Unassembled WGS sequence"/>
</dbReference>
<dbReference type="EMBL" id="JACARF010000002">
    <property type="protein sequence ID" value="NWE74655.1"/>
    <property type="molecule type" value="Genomic_DNA"/>
</dbReference>
<gene>
    <name evidence="8" type="ORF">HX822_28440</name>
    <name evidence="9" type="ORF">HX828_03730</name>
</gene>
<dbReference type="SUPFAM" id="SSF49584">
    <property type="entry name" value="Periplasmic chaperone C-domain"/>
    <property type="match status" value="1"/>
</dbReference>
<dbReference type="InterPro" id="IPR016148">
    <property type="entry name" value="Pili_assmbl_chaperone_C"/>
</dbReference>
<dbReference type="Pfam" id="PF02753">
    <property type="entry name" value="PapD_C"/>
    <property type="match status" value="1"/>
</dbReference>